<feature type="transmembrane region" description="Helical" evidence="1">
    <location>
        <begin position="35"/>
        <end position="54"/>
    </location>
</feature>
<evidence type="ECO:0000313" key="3">
    <source>
        <dbReference type="Proteomes" id="UP000886523"/>
    </source>
</evidence>
<name>A0A9P6AH72_9AGAM</name>
<evidence type="ECO:0000313" key="2">
    <source>
        <dbReference type="EMBL" id="KAF9505760.1"/>
    </source>
</evidence>
<dbReference type="EMBL" id="MU129137">
    <property type="protein sequence ID" value="KAF9505760.1"/>
    <property type="molecule type" value="Genomic_DNA"/>
</dbReference>
<keyword evidence="1" id="KW-0812">Transmembrane</keyword>
<keyword evidence="1" id="KW-0472">Membrane</keyword>
<keyword evidence="1" id="KW-1133">Transmembrane helix</keyword>
<dbReference type="Proteomes" id="UP000886523">
    <property type="component" value="Unassembled WGS sequence"/>
</dbReference>
<sequence length="102" mass="11053">MSGAHMMIKEVVQFKAATHEGAHLLNGVDPCMSQLLLPILTVMFLGGCSSPLAYTGIHSFPLLSSWGQWGSSLMVLDVQQYESSMISSLKYPSMVLSQVMAC</sequence>
<reference evidence="2" key="1">
    <citation type="journal article" date="2020" name="Nat. Commun.">
        <title>Large-scale genome sequencing of mycorrhizal fungi provides insights into the early evolution of symbiotic traits.</title>
        <authorList>
            <person name="Miyauchi S."/>
            <person name="Kiss E."/>
            <person name="Kuo A."/>
            <person name="Drula E."/>
            <person name="Kohler A."/>
            <person name="Sanchez-Garcia M."/>
            <person name="Morin E."/>
            <person name="Andreopoulos B."/>
            <person name="Barry K.W."/>
            <person name="Bonito G."/>
            <person name="Buee M."/>
            <person name="Carver A."/>
            <person name="Chen C."/>
            <person name="Cichocki N."/>
            <person name="Clum A."/>
            <person name="Culley D."/>
            <person name="Crous P.W."/>
            <person name="Fauchery L."/>
            <person name="Girlanda M."/>
            <person name="Hayes R.D."/>
            <person name="Keri Z."/>
            <person name="LaButti K."/>
            <person name="Lipzen A."/>
            <person name="Lombard V."/>
            <person name="Magnuson J."/>
            <person name="Maillard F."/>
            <person name="Murat C."/>
            <person name="Nolan M."/>
            <person name="Ohm R.A."/>
            <person name="Pangilinan J."/>
            <person name="Pereira M.F."/>
            <person name="Perotto S."/>
            <person name="Peter M."/>
            <person name="Pfister S."/>
            <person name="Riley R."/>
            <person name="Sitrit Y."/>
            <person name="Stielow J.B."/>
            <person name="Szollosi G."/>
            <person name="Zifcakova L."/>
            <person name="Stursova M."/>
            <person name="Spatafora J.W."/>
            <person name="Tedersoo L."/>
            <person name="Vaario L.M."/>
            <person name="Yamada A."/>
            <person name="Yan M."/>
            <person name="Wang P."/>
            <person name="Xu J."/>
            <person name="Bruns T."/>
            <person name="Baldrian P."/>
            <person name="Vilgalys R."/>
            <person name="Dunand C."/>
            <person name="Henrissat B."/>
            <person name="Grigoriev I.V."/>
            <person name="Hibbett D."/>
            <person name="Nagy L.G."/>
            <person name="Martin F.M."/>
        </authorList>
    </citation>
    <scope>NUCLEOTIDE SEQUENCE</scope>
    <source>
        <strain evidence="2">UP504</strain>
    </source>
</reference>
<gene>
    <name evidence="2" type="ORF">BS47DRAFT_1367824</name>
</gene>
<organism evidence="2 3">
    <name type="scientific">Hydnum rufescens UP504</name>
    <dbReference type="NCBI Taxonomy" id="1448309"/>
    <lineage>
        <taxon>Eukaryota</taxon>
        <taxon>Fungi</taxon>
        <taxon>Dikarya</taxon>
        <taxon>Basidiomycota</taxon>
        <taxon>Agaricomycotina</taxon>
        <taxon>Agaricomycetes</taxon>
        <taxon>Cantharellales</taxon>
        <taxon>Hydnaceae</taxon>
        <taxon>Hydnum</taxon>
    </lineage>
</organism>
<keyword evidence="3" id="KW-1185">Reference proteome</keyword>
<dbReference type="AlphaFoldDB" id="A0A9P6AH72"/>
<evidence type="ECO:0000256" key="1">
    <source>
        <dbReference type="SAM" id="Phobius"/>
    </source>
</evidence>
<accession>A0A9P6AH72</accession>
<proteinExistence type="predicted"/>
<comment type="caution">
    <text evidence="2">The sequence shown here is derived from an EMBL/GenBank/DDBJ whole genome shotgun (WGS) entry which is preliminary data.</text>
</comment>
<protein>
    <submittedName>
        <fullName evidence="2">Uncharacterized protein</fullName>
    </submittedName>
</protein>